<dbReference type="AlphaFoldDB" id="A0A537JU28"/>
<comment type="caution">
    <text evidence="1">The sequence shown here is derived from an EMBL/GenBank/DDBJ whole genome shotgun (WGS) entry which is preliminary data.</text>
</comment>
<accession>A0A537JU28</accession>
<name>A0A537JU28_9BACT</name>
<proteinExistence type="predicted"/>
<protein>
    <submittedName>
        <fullName evidence="1">Uncharacterized protein</fullName>
    </submittedName>
</protein>
<evidence type="ECO:0000313" key="1">
    <source>
        <dbReference type="EMBL" id="TMI87043.1"/>
    </source>
</evidence>
<organism evidence="1 2">
    <name type="scientific">Candidatus Segetimicrobium genomatis</name>
    <dbReference type="NCBI Taxonomy" id="2569760"/>
    <lineage>
        <taxon>Bacteria</taxon>
        <taxon>Bacillati</taxon>
        <taxon>Candidatus Sysuimicrobiota</taxon>
        <taxon>Candidatus Sysuimicrobiia</taxon>
        <taxon>Candidatus Sysuimicrobiales</taxon>
        <taxon>Candidatus Segetimicrobiaceae</taxon>
        <taxon>Candidatus Segetimicrobium</taxon>
    </lineage>
</organism>
<dbReference type="EMBL" id="VBAK01000168">
    <property type="protein sequence ID" value="TMI87043.1"/>
    <property type="molecule type" value="Genomic_DNA"/>
</dbReference>
<gene>
    <name evidence="1" type="ORF">E6H00_16805</name>
</gene>
<sequence length="335" mass="34088">MSAQWIGRANAFGILIGLLLIPAASGAPASGASVFGAPAAGPAGSTAIVPSAWSGGAAAWPDEMPPVDTPGDLARFIAEVRASLDRLAEWVRVFPQMVSETLTRMIWESPGLLPEGADLDGLARQIAALPRALRGPLEAVLGKLAAAAAPGAAGARHRAYIEGDPATAHEAMGIVETDQVVVGGAVQQRASSEATAAAADAVSRDLRPELAAAQADQAGRMLVSAAQGLPSSRAGIELLVAGVGTGLRRQADLGAAAADRLTVLVQQTAQVSQQVAALAATTGSLTLRQAEQDRRALDAQLEFADTVSTAAHLLVGVVTDAGETRSTDPQLRPLY</sequence>
<reference evidence="1 2" key="1">
    <citation type="journal article" date="2019" name="Nat. Microbiol.">
        <title>Mediterranean grassland soil C-N compound turnover is dependent on rainfall and depth, and is mediated by genomically divergent microorganisms.</title>
        <authorList>
            <person name="Diamond S."/>
            <person name="Andeer P.F."/>
            <person name="Li Z."/>
            <person name="Crits-Christoph A."/>
            <person name="Burstein D."/>
            <person name="Anantharaman K."/>
            <person name="Lane K.R."/>
            <person name="Thomas B.C."/>
            <person name="Pan C."/>
            <person name="Northen T.R."/>
            <person name="Banfield J.F."/>
        </authorList>
    </citation>
    <scope>NUCLEOTIDE SEQUENCE [LARGE SCALE GENOMIC DNA]</scope>
    <source>
        <strain evidence="1">NP_3</strain>
    </source>
</reference>
<evidence type="ECO:0000313" key="2">
    <source>
        <dbReference type="Proteomes" id="UP000318509"/>
    </source>
</evidence>
<dbReference type="Proteomes" id="UP000318509">
    <property type="component" value="Unassembled WGS sequence"/>
</dbReference>